<dbReference type="EMBL" id="LQXD01000129">
    <property type="protein sequence ID" value="OIJ12163.1"/>
    <property type="molecule type" value="Genomic_DNA"/>
</dbReference>
<evidence type="ECO:0000259" key="6">
    <source>
        <dbReference type="Pfam" id="PF00496"/>
    </source>
</evidence>
<dbReference type="PANTHER" id="PTHR30290">
    <property type="entry name" value="PERIPLASMIC BINDING COMPONENT OF ABC TRANSPORTER"/>
    <property type="match status" value="1"/>
</dbReference>
<dbReference type="Gene3D" id="3.90.76.10">
    <property type="entry name" value="Dipeptide-binding Protein, Domain 1"/>
    <property type="match status" value="1"/>
</dbReference>
<feature type="region of interest" description="Disordered" evidence="4">
    <location>
        <begin position="26"/>
        <end position="55"/>
    </location>
</feature>
<accession>A0A1S2LJ80</accession>
<gene>
    <name evidence="7" type="ORF">AWH56_14420</name>
</gene>
<protein>
    <recommendedName>
        <fullName evidence="6">Solute-binding protein family 5 domain-containing protein</fullName>
    </recommendedName>
</protein>
<dbReference type="PROSITE" id="PS51257">
    <property type="entry name" value="PROKAR_LIPOPROTEIN"/>
    <property type="match status" value="1"/>
</dbReference>
<dbReference type="AlphaFoldDB" id="A0A1S2LJ80"/>
<dbReference type="SUPFAM" id="SSF53850">
    <property type="entry name" value="Periplasmic binding protein-like II"/>
    <property type="match status" value="1"/>
</dbReference>
<feature type="compositionally biased region" description="Basic and acidic residues" evidence="4">
    <location>
        <begin position="34"/>
        <end position="53"/>
    </location>
</feature>
<evidence type="ECO:0000256" key="2">
    <source>
        <dbReference type="ARBA" id="ARBA00022448"/>
    </source>
</evidence>
<dbReference type="PANTHER" id="PTHR30290:SF9">
    <property type="entry name" value="OLIGOPEPTIDE-BINDING PROTEIN APPA"/>
    <property type="match status" value="1"/>
</dbReference>
<dbReference type="Gene3D" id="3.40.190.10">
    <property type="entry name" value="Periplasmic binding protein-like II"/>
    <property type="match status" value="1"/>
</dbReference>
<name>A0A1S2LJ80_9BACI</name>
<dbReference type="Pfam" id="PF00496">
    <property type="entry name" value="SBP_bac_5"/>
    <property type="match status" value="1"/>
</dbReference>
<dbReference type="GO" id="GO:1904680">
    <property type="term" value="F:peptide transmembrane transporter activity"/>
    <property type="evidence" value="ECO:0007669"/>
    <property type="project" value="TreeGrafter"/>
</dbReference>
<evidence type="ECO:0000256" key="1">
    <source>
        <dbReference type="ARBA" id="ARBA00005695"/>
    </source>
</evidence>
<evidence type="ECO:0000256" key="3">
    <source>
        <dbReference type="ARBA" id="ARBA00022729"/>
    </source>
</evidence>
<comment type="similarity">
    <text evidence="1">Belongs to the bacterial solute-binding protein 5 family.</text>
</comment>
<feature type="chain" id="PRO_5038727487" description="Solute-binding protein family 5 domain-containing protein" evidence="5">
    <location>
        <begin position="23"/>
        <end position="400"/>
    </location>
</feature>
<dbReference type="InterPro" id="IPR039424">
    <property type="entry name" value="SBP_5"/>
</dbReference>
<dbReference type="InterPro" id="IPR000914">
    <property type="entry name" value="SBP_5_dom"/>
</dbReference>
<evidence type="ECO:0000313" key="7">
    <source>
        <dbReference type="EMBL" id="OIJ12163.1"/>
    </source>
</evidence>
<sequence length="400" mass="44268">MKIMRLLSLVFIVAFSMIVVTACNSDKPATTEEPTEKQDPVTEKKEPEKEEPTLKPLVVAIEAEPTSLDPHNATDTNSATVQSVMLEGLLAFDESMNLVKMLATDYSFNDSATEITFDLREGVTFHDGTPFNAEVVKVNLDFVRDRDNGMARASFFSFIDEVIVNNDYSVTVRSKEPNSAMASYLAHSAAAFKSIDEVNKKIENPEYNADRNPVGTGPFKFLEWRDSAHVKVVPFDNYWNEEGKAKVESITFKPVVEASTRVNMLKTGEVDIVFPLPTLIADEFESDANIDVFTGSSTDAFYVGINVSLDKYQDVRVRKAMNHAVNKDALIALVLDGYGQVLNSAIAPAVYGYDPQAIYEYDQDQAKTLLDEAGVGEGFDAVLWTRNSTEFLTVAENVAI</sequence>
<reference evidence="7" key="1">
    <citation type="submission" date="2016-10" db="EMBL/GenBank/DDBJ databases">
        <title>Draft genome sequences of four alkaliphilic bacteria belonging to the Anaerobacillus genus.</title>
        <authorList>
            <person name="Bassil N.M."/>
            <person name="Lloyd J.R."/>
        </authorList>
    </citation>
    <scope>NUCLEOTIDE SEQUENCE [LARGE SCALE GENOMIC DNA]</scope>
    <source>
        <strain evidence="7">NB2006</strain>
    </source>
</reference>
<feature type="domain" description="Solute-binding protein family 5" evidence="6">
    <location>
        <begin position="98"/>
        <end position="387"/>
    </location>
</feature>
<dbReference type="GO" id="GO:0015833">
    <property type="term" value="P:peptide transport"/>
    <property type="evidence" value="ECO:0007669"/>
    <property type="project" value="TreeGrafter"/>
</dbReference>
<feature type="signal peptide" evidence="5">
    <location>
        <begin position="1"/>
        <end position="22"/>
    </location>
</feature>
<keyword evidence="3 5" id="KW-0732">Signal</keyword>
<dbReference type="Gene3D" id="3.10.105.10">
    <property type="entry name" value="Dipeptide-binding Protein, Domain 3"/>
    <property type="match status" value="1"/>
</dbReference>
<evidence type="ECO:0000256" key="4">
    <source>
        <dbReference type="SAM" id="MobiDB-lite"/>
    </source>
</evidence>
<comment type="caution">
    <text evidence="7">The sequence shown here is derived from an EMBL/GenBank/DDBJ whole genome shotgun (WGS) entry which is preliminary data.</text>
</comment>
<proteinExistence type="inferred from homology"/>
<keyword evidence="2" id="KW-0813">Transport</keyword>
<evidence type="ECO:0000256" key="5">
    <source>
        <dbReference type="SAM" id="SignalP"/>
    </source>
</evidence>
<organism evidence="7">
    <name type="scientific">Anaerobacillus isosaccharinicus</name>
    <dbReference type="NCBI Taxonomy" id="1532552"/>
    <lineage>
        <taxon>Bacteria</taxon>
        <taxon>Bacillati</taxon>
        <taxon>Bacillota</taxon>
        <taxon>Bacilli</taxon>
        <taxon>Bacillales</taxon>
        <taxon>Bacillaceae</taxon>
        <taxon>Anaerobacillus</taxon>
    </lineage>
</organism>